<dbReference type="Proteomes" id="UP000033163">
    <property type="component" value="Chromosome I"/>
</dbReference>
<organism evidence="2 3">
    <name type="scientific">Paenibacillus riograndensis SBR5</name>
    <dbReference type="NCBI Taxonomy" id="1073571"/>
    <lineage>
        <taxon>Bacteria</taxon>
        <taxon>Bacillati</taxon>
        <taxon>Bacillota</taxon>
        <taxon>Bacilli</taxon>
        <taxon>Bacillales</taxon>
        <taxon>Paenibacillaceae</taxon>
        <taxon>Paenibacillus</taxon>
        <taxon>Paenibacillus sonchi group</taxon>
    </lineage>
</organism>
<feature type="transmembrane region" description="Helical" evidence="1">
    <location>
        <begin position="60"/>
        <end position="80"/>
    </location>
</feature>
<dbReference type="STRING" id="483937.AMQ84_08400"/>
<name>A0A0E3WFZ1_9BACL</name>
<keyword evidence="1" id="KW-0472">Membrane</keyword>
<feature type="transmembrane region" description="Helical" evidence="1">
    <location>
        <begin position="6"/>
        <end position="22"/>
    </location>
</feature>
<dbReference type="EMBL" id="LN831776">
    <property type="protein sequence ID" value="CQR51412.1"/>
    <property type="molecule type" value="Genomic_DNA"/>
</dbReference>
<feature type="transmembrane region" description="Helical" evidence="1">
    <location>
        <begin position="31"/>
        <end position="54"/>
    </location>
</feature>
<gene>
    <name evidence="2" type="ORF">PRIO_0189</name>
</gene>
<evidence type="ECO:0000313" key="3">
    <source>
        <dbReference type="Proteomes" id="UP000033163"/>
    </source>
</evidence>
<dbReference type="AlphaFoldDB" id="A0A0E3WFZ1"/>
<evidence type="ECO:0000256" key="1">
    <source>
        <dbReference type="SAM" id="Phobius"/>
    </source>
</evidence>
<keyword evidence="1" id="KW-0812">Transmembrane</keyword>
<sequence>MNAIISGIGVGMLLVLISWLLSRRGGQMKGFIFYPGLVGLIGGAILLVCSFSVIGGWEGMGYAFFSVPVIVISMLLLLFLGSFRRQT</sequence>
<accession>A0A0E3WFZ1</accession>
<dbReference type="Pfam" id="PF14150">
    <property type="entry name" value="YesK"/>
    <property type="match status" value="1"/>
</dbReference>
<dbReference type="PATRIC" id="fig|1073571.4.peg.173"/>
<dbReference type="HOGENOM" id="CLU_190694_0_0_9"/>
<evidence type="ECO:0000313" key="2">
    <source>
        <dbReference type="EMBL" id="CQR51412.1"/>
    </source>
</evidence>
<dbReference type="InterPro" id="IPR025434">
    <property type="entry name" value="YesK-like"/>
</dbReference>
<keyword evidence="1" id="KW-1133">Transmembrane helix</keyword>
<dbReference type="KEGG" id="pri:PRIO_0189"/>
<protein>
    <submittedName>
        <fullName evidence="2">Uncharacterized protein</fullName>
    </submittedName>
</protein>
<proteinExistence type="predicted"/>
<reference evidence="3" key="1">
    <citation type="submission" date="2015-03" db="EMBL/GenBank/DDBJ databases">
        <authorList>
            <person name="Wibberg D."/>
        </authorList>
    </citation>
    <scope>NUCLEOTIDE SEQUENCE [LARGE SCALE GENOMIC DNA]</scope>
</reference>